<dbReference type="AlphaFoldDB" id="A0AAV4Y669"/>
<protein>
    <submittedName>
        <fullName evidence="1">Uncharacterized protein</fullName>
    </submittedName>
</protein>
<evidence type="ECO:0000313" key="2">
    <source>
        <dbReference type="Proteomes" id="UP001054945"/>
    </source>
</evidence>
<dbReference type="EMBL" id="BPLR01018867">
    <property type="protein sequence ID" value="GIZ02833.1"/>
    <property type="molecule type" value="Genomic_DNA"/>
</dbReference>
<gene>
    <name evidence="1" type="ORF">CEXT_464851</name>
</gene>
<comment type="caution">
    <text evidence="1">The sequence shown here is derived from an EMBL/GenBank/DDBJ whole genome shotgun (WGS) entry which is preliminary data.</text>
</comment>
<sequence>MVALPPEGIRRYLKPVVTRDPPTQRAEPPGTFSDVRLRWTVVSRVTSIFEPQTPKVVQQPSCATCRVHILMLSIEVCQF</sequence>
<keyword evidence="2" id="KW-1185">Reference proteome</keyword>
<proteinExistence type="predicted"/>
<accession>A0AAV4Y669</accession>
<dbReference type="Proteomes" id="UP001054945">
    <property type="component" value="Unassembled WGS sequence"/>
</dbReference>
<name>A0AAV4Y669_CAEEX</name>
<reference evidence="1 2" key="1">
    <citation type="submission" date="2021-06" db="EMBL/GenBank/DDBJ databases">
        <title>Caerostris extrusa draft genome.</title>
        <authorList>
            <person name="Kono N."/>
            <person name="Arakawa K."/>
        </authorList>
    </citation>
    <scope>NUCLEOTIDE SEQUENCE [LARGE SCALE GENOMIC DNA]</scope>
</reference>
<evidence type="ECO:0000313" key="1">
    <source>
        <dbReference type="EMBL" id="GIZ02833.1"/>
    </source>
</evidence>
<organism evidence="1 2">
    <name type="scientific">Caerostris extrusa</name>
    <name type="common">Bark spider</name>
    <name type="synonym">Caerostris bankana</name>
    <dbReference type="NCBI Taxonomy" id="172846"/>
    <lineage>
        <taxon>Eukaryota</taxon>
        <taxon>Metazoa</taxon>
        <taxon>Ecdysozoa</taxon>
        <taxon>Arthropoda</taxon>
        <taxon>Chelicerata</taxon>
        <taxon>Arachnida</taxon>
        <taxon>Araneae</taxon>
        <taxon>Araneomorphae</taxon>
        <taxon>Entelegynae</taxon>
        <taxon>Araneoidea</taxon>
        <taxon>Araneidae</taxon>
        <taxon>Caerostris</taxon>
    </lineage>
</organism>